<organism evidence="7 8">
    <name type="scientific">Clavispora lusitaniae</name>
    <name type="common">Candida lusitaniae</name>
    <dbReference type="NCBI Taxonomy" id="36911"/>
    <lineage>
        <taxon>Eukaryota</taxon>
        <taxon>Fungi</taxon>
        <taxon>Dikarya</taxon>
        <taxon>Ascomycota</taxon>
        <taxon>Saccharomycotina</taxon>
        <taxon>Pichiomycetes</taxon>
        <taxon>Metschnikowiaceae</taxon>
        <taxon>Clavispora</taxon>
    </lineage>
</organism>
<dbReference type="PANTHER" id="PTHR28605">
    <property type="entry name" value="CTF8, CHROMOSOME TRANSMISSION FIDELITY FACTOR 8 HOMOLOG (S. CEREVISIAE)"/>
    <property type="match status" value="1"/>
</dbReference>
<gene>
    <name evidence="7" type="ORF">A9F13_04g02640</name>
</gene>
<evidence type="ECO:0000256" key="3">
    <source>
        <dbReference type="ARBA" id="ARBA00023125"/>
    </source>
</evidence>
<comment type="similarity">
    <text evidence="6">Belongs to the CTF8 family.</text>
</comment>
<dbReference type="InterPro" id="IPR018607">
    <property type="entry name" value="Ctf8"/>
</dbReference>
<evidence type="ECO:0000256" key="5">
    <source>
        <dbReference type="ARBA" id="ARBA00023306"/>
    </source>
</evidence>
<evidence type="ECO:0000256" key="4">
    <source>
        <dbReference type="ARBA" id="ARBA00023242"/>
    </source>
</evidence>
<protein>
    <submittedName>
        <fullName evidence="7">Chromosome transmission fidelity protein</fullName>
    </submittedName>
</protein>
<evidence type="ECO:0000313" key="7">
    <source>
        <dbReference type="EMBL" id="OVF09763.1"/>
    </source>
</evidence>
<dbReference type="GO" id="GO:0007064">
    <property type="term" value="P:mitotic sister chromatid cohesion"/>
    <property type="evidence" value="ECO:0007669"/>
    <property type="project" value="InterPro"/>
</dbReference>
<dbReference type="KEGG" id="clus:A9F13_04g02640"/>
<dbReference type="AlphaFoldDB" id="A0AA91Q316"/>
<evidence type="ECO:0000256" key="1">
    <source>
        <dbReference type="ARBA" id="ARBA00004123"/>
    </source>
</evidence>
<dbReference type="PANTHER" id="PTHR28605:SF1">
    <property type="entry name" value="CHROMOSOME TRANSMISSION FIDELITY FACTOR 8"/>
    <property type="match status" value="1"/>
</dbReference>
<keyword evidence="5" id="KW-0131">Cell cycle</keyword>
<dbReference type="GO" id="GO:0006260">
    <property type="term" value="P:DNA replication"/>
    <property type="evidence" value="ECO:0007669"/>
    <property type="project" value="UniProtKB-KW"/>
</dbReference>
<accession>A0AA91Q316</accession>
<comment type="subcellular location">
    <subcellularLocation>
        <location evidence="1">Nucleus</location>
    </subcellularLocation>
</comment>
<keyword evidence="4" id="KW-0539">Nucleus</keyword>
<dbReference type="GO" id="GO:0031390">
    <property type="term" value="C:Ctf18 RFC-like complex"/>
    <property type="evidence" value="ECO:0007669"/>
    <property type="project" value="InterPro"/>
</dbReference>
<evidence type="ECO:0000313" key="8">
    <source>
        <dbReference type="Proteomes" id="UP000195602"/>
    </source>
</evidence>
<dbReference type="Proteomes" id="UP000195602">
    <property type="component" value="Unassembled WGS sequence"/>
</dbReference>
<dbReference type="GO" id="GO:0003677">
    <property type="term" value="F:DNA binding"/>
    <property type="evidence" value="ECO:0007669"/>
    <property type="project" value="UniProtKB-KW"/>
</dbReference>
<reference evidence="7 8" key="1">
    <citation type="submission" date="2017-04" db="EMBL/GenBank/DDBJ databases">
        <title>Draft genome of the yeast Clavispora lusitaniae type strain CBS 6936.</title>
        <authorList>
            <person name="Durrens P."/>
            <person name="Klopp C."/>
            <person name="Biteau N."/>
            <person name="Fitton-Ouhabi V."/>
            <person name="Dementhon K."/>
            <person name="Accoceberry I."/>
            <person name="Sherman D.J."/>
            <person name="Noel T."/>
        </authorList>
    </citation>
    <scope>NUCLEOTIDE SEQUENCE [LARGE SCALE GENOMIC DNA]</scope>
    <source>
        <strain evidence="7 8">CBS 6936</strain>
    </source>
</reference>
<dbReference type="EMBL" id="LYUB02000004">
    <property type="protein sequence ID" value="OVF09763.1"/>
    <property type="molecule type" value="Genomic_DNA"/>
</dbReference>
<keyword evidence="3" id="KW-0238">DNA-binding</keyword>
<name>A0AA91Q316_CLALS</name>
<sequence length="146" mass="16195">MPSTPIDYKDIHRALNASSVASNSDGCIISTPFGLSLLEIQGELNLPESAPTDTEGLDPDYVRNFAKVDDIYEAVKFGRLEFDEKDPQKAVLFIGKSQRLLGSVVTLKDPLGVLRVPTGDNPTQNMKFVDLVYKKIIFKQRPLPIM</sequence>
<dbReference type="Pfam" id="PF09696">
    <property type="entry name" value="Ctf8"/>
    <property type="match status" value="1"/>
</dbReference>
<evidence type="ECO:0000256" key="6">
    <source>
        <dbReference type="ARBA" id="ARBA00038447"/>
    </source>
</evidence>
<evidence type="ECO:0000256" key="2">
    <source>
        <dbReference type="ARBA" id="ARBA00022705"/>
    </source>
</evidence>
<proteinExistence type="inferred from homology"/>
<keyword evidence="2" id="KW-0235">DNA replication</keyword>
<comment type="caution">
    <text evidence="7">The sequence shown here is derived from an EMBL/GenBank/DDBJ whole genome shotgun (WGS) entry which is preliminary data.</text>
</comment>